<dbReference type="PANTHER" id="PTHR43333:SF1">
    <property type="entry name" value="D-ISOMER SPECIFIC 2-HYDROXYACID DEHYDROGENASE NAD-BINDING DOMAIN-CONTAINING PROTEIN"/>
    <property type="match status" value="1"/>
</dbReference>
<organism evidence="5 6">
    <name type="scientific">Steroidobacter agaridevorans</name>
    <dbReference type="NCBI Taxonomy" id="2695856"/>
    <lineage>
        <taxon>Bacteria</taxon>
        <taxon>Pseudomonadati</taxon>
        <taxon>Pseudomonadota</taxon>
        <taxon>Gammaproteobacteria</taxon>
        <taxon>Steroidobacterales</taxon>
        <taxon>Steroidobacteraceae</taxon>
        <taxon>Steroidobacter</taxon>
    </lineage>
</organism>
<dbReference type="AlphaFoldDB" id="A0A829Y6U2"/>
<dbReference type="RefSeq" id="WP_161810804.1">
    <property type="nucleotide sequence ID" value="NZ_BLJN01000001.1"/>
</dbReference>
<reference evidence="6" key="1">
    <citation type="submission" date="2020-01" db="EMBL/GenBank/DDBJ databases">
        <title>'Steroidobacter agaridevorans' sp. nov., agar-degrading bacteria isolated from rhizosphere soils.</title>
        <authorList>
            <person name="Ikenaga M."/>
            <person name="Kataoka M."/>
            <person name="Murouchi A."/>
            <person name="Katsuragi S."/>
            <person name="Sakai M."/>
        </authorList>
    </citation>
    <scope>NUCLEOTIDE SEQUENCE [LARGE SCALE GENOMIC DNA]</scope>
    <source>
        <strain evidence="6">YU21-B</strain>
    </source>
</reference>
<dbReference type="Gene3D" id="3.40.50.720">
    <property type="entry name" value="NAD(P)-binding Rossmann-like Domain"/>
    <property type="match status" value="2"/>
</dbReference>
<gene>
    <name evidence="5" type="ORF">GCM10011487_09740</name>
</gene>
<dbReference type="CDD" id="cd05300">
    <property type="entry name" value="2-Hacid_dh_1"/>
    <property type="match status" value="1"/>
</dbReference>
<dbReference type="Pfam" id="PF02826">
    <property type="entry name" value="2-Hacid_dh_C"/>
    <property type="match status" value="1"/>
</dbReference>
<evidence type="ECO:0000256" key="3">
    <source>
        <dbReference type="SAM" id="SignalP"/>
    </source>
</evidence>
<keyword evidence="2" id="KW-0520">NAD</keyword>
<dbReference type="GO" id="GO:0051287">
    <property type="term" value="F:NAD binding"/>
    <property type="evidence" value="ECO:0007669"/>
    <property type="project" value="InterPro"/>
</dbReference>
<feature type="chain" id="PRO_5033057797" evidence="3">
    <location>
        <begin position="23"/>
        <end position="367"/>
    </location>
</feature>
<keyword evidence="6" id="KW-1185">Reference proteome</keyword>
<dbReference type="Proteomes" id="UP000445000">
    <property type="component" value="Unassembled WGS sequence"/>
</dbReference>
<dbReference type="GO" id="GO:0016616">
    <property type="term" value="F:oxidoreductase activity, acting on the CH-OH group of donors, NAD or NADP as acceptor"/>
    <property type="evidence" value="ECO:0007669"/>
    <property type="project" value="InterPro"/>
</dbReference>
<proteinExistence type="predicted"/>
<protein>
    <submittedName>
        <fullName evidence="5">2-hydroxyacid dehydrogenase</fullName>
    </submittedName>
</protein>
<evidence type="ECO:0000313" key="6">
    <source>
        <dbReference type="Proteomes" id="UP000445000"/>
    </source>
</evidence>
<name>A0A829Y6U2_9GAMM</name>
<evidence type="ECO:0000313" key="5">
    <source>
        <dbReference type="EMBL" id="GFE78974.1"/>
    </source>
</evidence>
<comment type="caution">
    <text evidence="5">The sequence shown here is derived from an EMBL/GenBank/DDBJ whole genome shotgun (WGS) entry which is preliminary data.</text>
</comment>
<feature type="domain" description="D-isomer specific 2-hydroxyacid dehydrogenase NAD-binding" evidence="4">
    <location>
        <begin position="152"/>
        <end position="330"/>
    </location>
</feature>
<dbReference type="InterPro" id="IPR006140">
    <property type="entry name" value="D-isomer_DH_NAD-bd"/>
</dbReference>
<dbReference type="InterPro" id="IPR036291">
    <property type="entry name" value="NAD(P)-bd_dom_sf"/>
</dbReference>
<sequence length="367" mass="38647">MKCRWLVAAACASVLLGTSLEAAESSAANVIERYDLQEADTPVKERKGWRKPKRILVGGMASRLGAELKAAAPDVEFIAAGTPEAKAKIASIDAVFGFCDADTLSAGKSIQWIQMVTAGVENCVSLPAIKERNILVTNMQRIAGPIIAEHVIAMTMALARGLDVYIPAQAQGQWIPRLPPGRATTVDGKTMLVVGLGGIGSEVAKRAHALGMKVTATRNSGRSGPDFVSYVGLSDELPKLAAEADFVVNTAPLTPQTKGMFNAAFFGKMKPTAYFINIARGGSVVTSDLVDALNNKTIAGAALDVTDPEPLPAGHPLWKAPNLILTPHVSADSDLGSGAQLAVVRENLKRYSAGDKMLSVVDVTRGY</sequence>
<evidence type="ECO:0000259" key="4">
    <source>
        <dbReference type="Pfam" id="PF02826"/>
    </source>
</evidence>
<accession>A0A829Y6U2</accession>
<dbReference type="SUPFAM" id="SSF52283">
    <property type="entry name" value="Formate/glycerate dehydrogenase catalytic domain-like"/>
    <property type="match status" value="1"/>
</dbReference>
<keyword evidence="3" id="KW-0732">Signal</keyword>
<dbReference type="PANTHER" id="PTHR43333">
    <property type="entry name" value="2-HACID_DH_C DOMAIN-CONTAINING PROTEIN"/>
    <property type="match status" value="1"/>
</dbReference>
<dbReference type="SUPFAM" id="SSF51735">
    <property type="entry name" value="NAD(P)-binding Rossmann-fold domains"/>
    <property type="match status" value="1"/>
</dbReference>
<evidence type="ECO:0000256" key="2">
    <source>
        <dbReference type="ARBA" id="ARBA00023027"/>
    </source>
</evidence>
<keyword evidence="1" id="KW-0560">Oxidoreductase</keyword>
<dbReference type="EMBL" id="BLJN01000001">
    <property type="protein sequence ID" value="GFE78974.1"/>
    <property type="molecule type" value="Genomic_DNA"/>
</dbReference>
<feature type="signal peptide" evidence="3">
    <location>
        <begin position="1"/>
        <end position="22"/>
    </location>
</feature>
<evidence type="ECO:0000256" key="1">
    <source>
        <dbReference type="ARBA" id="ARBA00023002"/>
    </source>
</evidence>